<dbReference type="EMBL" id="PJQM01001899">
    <property type="protein sequence ID" value="RCH99896.1"/>
    <property type="molecule type" value="Genomic_DNA"/>
</dbReference>
<accession>A0A367KCJ2</accession>
<name>A0A367KCJ2_RHIST</name>
<dbReference type="AlphaFoldDB" id="A0A367KCJ2"/>
<keyword evidence="2" id="KW-1185">Reference proteome</keyword>
<reference evidence="1 2" key="1">
    <citation type="journal article" date="2018" name="G3 (Bethesda)">
        <title>Phylogenetic and Phylogenomic Definition of Rhizopus Species.</title>
        <authorList>
            <person name="Gryganskyi A.P."/>
            <person name="Golan J."/>
            <person name="Dolatabadi S."/>
            <person name="Mondo S."/>
            <person name="Robb S."/>
            <person name="Idnurm A."/>
            <person name="Muszewska A."/>
            <person name="Steczkiewicz K."/>
            <person name="Masonjones S."/>
            <person name="Liao H.L."/>
            <person name="Gajdeczka M.T."/>
            <person name="Anike F."/>
            <person name="Vuek A."/>
            <person name="Anishchenko I.M."/>
            <person name="Voigt K."/>
            <person name="de Hoog G.S."/>
            <person name="Smith M.E."/>
            <person name="Heitman J."/>
            <person name="Vilgalys R."/>
            <person name="Stajich J.E."/>
        </authorList>
    </citation>
    <scope>NUCLEOTIDE SEQUENCE [LARGE SCALE GENOMIC DNA]</scope>
    <source>
        <strain evidence="1 2">LSU 92-RS-03</strain>
    </source>
</reference>
<evidence type="ECO:0000313" key="2">
    <source>
        <dbReference type="Proteomes" id="UP000253551"/>
    </source>
</evidence>
<gene>
    <name evidence="1" type="ORF">CU098_011669</name>
</gene>
<organism evidence="1 2">
    <name type="scientific">Rhizopus stolonifer</name>
    <name type="common">Rhizopus nigricans</name>
    <dbReference type="NCBI Taxonomy" id="4846"/>
    <lineage>
        <taxon>Eukaryota</taxon>
        <taxon>Fungi</taxon>
        <taxon>Fungi incertae sedis</taxon>
        <taxon>Mucoromycota</taxon>
        <taxon>Mucoromycotina</taxon>
        <taxon>Mucoromycetes</taxon>
        <taxon>Mucorales</taxon>
        <taxon>Mucorineae</taxon>
        <taxon>Rhizopodaceae</taxon>
        <taxon>Rhizopus</taxon>
    </lineage>
</organism>
<proteinExistence type="predicted"/>
<dbReference type="OrthoDB" id="10458345at2759"/>
<comment type="caution">
    <text evidence="1">The sequence shown here is derived from an EMBL/GenBank/DDBJ whole genome shotgun (WGS) entry which is preliminary data.</text>
</comment>
<feature type="non-terminal residue" evidence="1">
    <location>
        <position position="1"/>
    </location>
</feature>
<protein>
    <submittedName>
        <fullName evidence="1">Uncharacterized protein</fullName>
    </submittedName>
</protein>
<sequence>QAGNKTQTCQKKKHKAYLAIQRCQSGISSRNEELYCKKIAMRYNSQIAKKQETSTSSTKEEKEDLLFRFTSETSGVYEASECCLEELHKDSVFSETDIDVQGNKEYLDLTPELVISFTDIDVRTLQHKIRRKLERARKQIEEGKEVLQAETMLSEAPIITISTSIIQYQAFLDLHLSRSNRSRRFYSSKKE</sequence>
<dbReference type="Proteomes" id="UP000253551">
    <property type="component" value="Unassembled WGS sequence"/>
</dbReference>
<evidence type="ECO:0000313" key="1">
    <source>
        <dbReference type="EMBL" id="RCH99896.1"/>
    </source>
</evidence>